<gene>
    <name evidence="2" type="ORF">ACFOVU_08700</name>
</gene>
<feature type="signal peptide" evidence="1">
    <location>
        <begin position="1"/>
        <end position="26"/>
    </location>
</feature>
<dbReference type="Gene3D" id="3.40.190.10">
    <property type="entry name" value="Periplasmic binding protein-like II"/>
    <property type="match status" value="1"/>
</dbReference>
<proteinExistence type="predicted"/>
<keyword evidence="3" id="KW-1185">Reference proteome</keyword>
<accession>A0ABV8FIN0</accession>
<dbReference type="RefSeq" id="WP_378531653.1">
    <property type="nucleotide sequence ID" value="NZ_JBHSBH010000006.1"/>
</dbReference>
<dbReference type="Proteomes" id="UP001595847">
    <property type="component" value="Unassembled WGS sequence"/>
</dbReference>
<dbReference type="CDD" id="cd14748">
    <property type="entry name" value="PBP2_UgpB"/>
    <property type="match status" value="1"/>
</dbReference>
<evidence type="ECO:0000313" key="2">
    <source>
        <dbReference type="EMBL" id="MFC3995991.1"/>
    </source>
</evidence>
<evidence type="ECO:0000256" key="1">
    <source>
        <dbReference type="SAM" id="SignalP"/>
    </source>
</evidence>
<protein>
    <submittedName>
        <fullName evidence="2">ABC transporter substrate-binding protein</fullName>
    </submittedName>
</protein>
<feature type="chain" id="PRO_5047499900" evidence="1">
    <location>
        <begin position="27"/>
        <end position="412"/>
    </location>
</feature>
<reference evidence="3" key="1">
    <citation type="journal article" date="2019" name="Int. J. Syst. Evol. Microbiol.">
        <title>The Global Catalogue of Microorganisms (GCM) 10K type strain sequencing project: providing services to taxonomists for standard genome sequencing and annotation.</title>
        <authorList>
            <consortium name="The Broad Institute Genomics Platform"/>
            <consortium name="The Broad Institute Genome Sequencing Center for Infectious Disease"/>
            <person name="Wu L."/>
            <person name="Ma J."/>
        </authorList>
    </citation>
    <scope>NUCLEOTIDE SEQUENCE [LARGE SCALE GENOMIC DNA]</scope>
    <source>
        <strain evidence="3">TBRC 1826</strain>
    </source>
</reference>
<comment type="caution">
    <text evidence="2">The sequence shown here is derived from an EMBL/GenBank/DDBJ whole genome shotgun (WGS) entry which is preliminary data.</text>
</comment>
<name>A0ABV8FIN0_9ACTN</name>
<dbReference type="Pfam" id="PF13416">
    <property type="entry name" value="SBP_bac_8"/>
    <property type="match status" value="1"/>
</dbReference>
<dbReference type="PANTHER" id="PTHR43649:SF12">
    <property type="entry name" value="DIACETYLCHITOBIOSE BINDING PROTEIN DASA"/>
    <property type="match status" value="1"/>
</dbReference>
<dbReference type="EMBL" id="JBHSBH010000006">
    <property type="protein sequence ID" value="MFC3995991.1"/>
    <property type="molecule type" value="Genomic_DNA"/>
</dbReference>
<keyword evidence="1" id="KW-0732">Signal</keyword>
<sequence length="412" mass="43199">MNGTRPGTVAAAATAALALGLLTACGGGYDDEAASDGELTVMFGSSGEAETAAVQEALAAWSAESGIEATGIPAQDLVQQLRQGFAGGNPPDVFYVSPDLFQQYAQGGSLYAYGDQVEDADDFYPALRDSYTYEDELYCLPKDQSAHALVINTALWEDAGLDPDDTPATWEELQDAAEKLTEDGRVGLAMGGDHNIAGTFMQEAGGWFLNDDGTEVTADSPENREALDYIAGNIDDGNFAYVNDIDAQSGSEALGNEKAAMIVDGGWVTGAFDNDFPDLEWKAVEMPEGPGGQGTTVFSNCWGIAEASGDKDAAVDLVTFLTSAEQQQRFAEGFGAAPSRESLADWTAEEFPEKAAFNAGVAYARGQVALPGFDSVLAEFTTGLEGVSAGSASPEEVLEQLQKNGEEALAEQ</sequence>
<dbReference type="SUPFAM" id="SSF53850">
    <property type="entry name" value="Periplasmic binding protein-like II"/>
    <property type="match status" value="1"/>
</dbReference>
<organism evidence="2 3">
    <name type="scientific">Nocardiopsis sediminis</name>
    <dbReference type="NCBI Taxonomy" id="1778267"/>
    <lineage>
        <taxon>Bacteria</taxon>
        <taxon>Bacillati</taxon>
        <taxon>Actinomycetota</taxon>
        <taxon>Actinomycetes</taxon>
        <taxon>Streptosporangiales</taxon>
        <taxon>Nocardiopsidaceae</taxon>
        <taxon>Nocardiopsis</taxon>
    </lineage>
</organism>
<dbReference type="PANTHER" id="PTHR43649">
    <property type="entry name" value="ARABINOSE-BINDING PROTEIN-RELATED"/>
    <property type="match status" value="1"/>
</dbReference>
<dbReference type="InterPro" id="IPR050490">
    <property type="entry name" value="Bact_solute-bd_prot1"/>
</dbReference>
<dbReference type="PROSITE" id="PS51257">
    <property type="entry name" value="PROKAR_LIPOPROTEIN"/>
    <property type="match status" value="1"/>
</dbReference>
<evidence type="ECO:0000313" key="3">
    <source>
        <dbReference type="Proteomes" id="UP001595847"/>
    </source>
</evidence>
<dbReference type="InterPro" id="IPR006059">
    <property type="entry name" value="SBP"/>
</dbReference>